<comment type="caution">
    <text evidence="2">The sequence shown here is derived from an EMBL/GenBank/DDBJ whole genome shotgun (WGS) entry which is preliminary data.</text>
</comment>
<dbReference type="Proteomes" id="UP001596147">
    <property type="component" value="Unassembled WGS sequence"/>
</dbReference>
<dbReference type="EMBL" id="JBHSMC010000020">
    <property type="protein sequence ID" value="MFC5466070.1"/>
    <property type="molecule type" value="Genomic_DNA"/>
</dbReference>
<accession>A0ABW0LJK4</accession>
<evidence type="ECO:0000256" key="1">
    <source>
        <dbReference type="SAM" id="Phobius"/>
    </source>
</evidence>
<keyword evidence="1" id="KW-1133">Transmembrane helix</keyword>
<evidence type="ECO:0000313" key="2">
    <source>
        <dbReference type="EMBL" id="MFC5466070.1"/>
    </source>
</evidence>
<feature type="transmembrane region" description="Helical" evidence="1">
    <location>
        <begin position="32"/>
        <end position="53"/>
    </location>
</feature>
<proteinExistence type="predicted"/>
<reference evidence="3" key="1">
    <citation type="journal article" date="2019" name="Int. J. Syst. Evol. Microbiol.">
        <title>The Global Catalogue of Microorganisms (GCM) 10K type strain sequencing project: providing services to taxonomists for standard genome sequencing and annotation.</title>
        <authorList>
            <consortium name="The Broad Institute Genomics Platform"/>
            <consortium name="The Broad Institute Genome Sequencing Center for Infectious Disease"/>
            <person name="Wu L."/>
            <person name="Ma J."/>
        </authorList>
    </citation>
    <scope>NUCLEOTIDE SEQUENCE [LARGE SCALE GENOMIC DNA]</scope>
    <source>
        <strain evidence="3">CGMCC 1.12237</strain>
    </source>
</reference>
<dbReference type="RefSeq" id="WP_382353497.1">
    <property type="nucleotide sequence ID" value="NZ_JBHSMC010000020.1"/>
</dbReference>
<name>A0ABW0LJK4_9BACI</name>
<keyword evidence="1" id="KW-0472">Membrane</keyword>
<keyword evidence="1" id="KW-0812">Transmembrane</keyword>
<keyword evidence="3" id="KW-1185">Reference proteome</keyword>
<feature type="transmembrane region" description="Helical" evidence="1">
    <location>
        <begin position="7"/>
        <end position="26"/>
    </location>
</feature>
<evidence type="ECO:0000313" key="3">
    <source>
        <dbReference type="Proteomes" id="UP001596147"/>
    </source>
</evidence>
<gene>
    <name evidence="2" type="ORF">ACFPM4_15155</name>
</gene>
<sequence>MIYQAKTMRLAYVMILMMLITVFPSIDGELWMLYYLIPFALFVLISLFLDFRLEVDDGCLTFKINVFTFTIYHKTVSHQQIKMMTFKRAGWAQKCVIVKHDKGFNFRILNFTPQNIYDELMVFASRYEIPMNKKKDYLLLEKMK</sequence>
<protein>
    <submittedName>
        <fullName evidence="2">Uncharacterized protein</fullName>
    </submittedName>
</protein>
<organism evidence="2 3">
    <name type="scientific">Lederbergia graminis</name>
    <dbReference type="NCBI Taxonomy" id="735518"/>
    <lineage>
        <taxon>Bacteria</taxon>
        <taxon>Bacillati</taxon>
        <taxon>Bacillota</taxon>
        <taxon>Bacilli</taxon>
        <taxon>Bacillales</taxon>
        <taxon>Bacillaceae</taxon>
        <taxon>Lederbergia</taxon>
    </lineage>
</organism>